<evidence type="ECO:0000259" key="2">
    <source>
        <dbReference type="PROSITE" id="PS51464"/>
    </source>
</evidence>
<proteinExistence type="predicted"/>
<dbReference type="Pfam" id="PF01380">
    <property type="entry name" value="SIS"/>
    <property type="match status" value="1"/>
</dbReference>
<comment type="caution">
    <text evidence="3">The sequence shown here is derived from an EMBL/GenBank/DDBJ whole genome shotgun (WGS) entry which is preliminary data.</text>
</comment>
<dbReference type="GO" id="GO:0016787">
    <property type="term" value="F:hydrolase activity"/>
    <property type="evidence" value="ECO:0007669"/>
    <property type="project" value="UniProtKB-KW"/>
</dbReference>
<keyword evidence="1" id="KW-0677">Repeat</keyword>
<dbReference type="InterPro" id="IPR035466">
    <property type="entry name" value="GlmS/AgaS_SIS"/>
</dbReference>
<keyword evidence="4" id="KW-1185">Reference proteome</keyword>
<dbReference type="EC" id="3.5.-.-" evidence="3"/>
<evidence type="ECO:0000313" key="4">
    <source>
        <dbReference type="Proteomes" id="UP001589793"/>
    </source>
</evidence>
<dbReference type="RefSeq" id="WP_376977133.1">
    <property type="nucleotide sequence ID" value="NZ_JBHLSV010000001.1"/>
</dbReference>
<dbReference type="PROSITE" id="PS51464">
    <property type="entry name" value="SIS"/>
    <property type="match status" value="1"/>
</dbReference>
<sequence length="298" mass="31639">MTAPAASITATEQELRSQPETWDRAVRLLPEVAAHLPRPGERVLVVGCGTSWFIAASYAALREASGQGTTDAATATEISPVREYDRVLAISRSGTTSEIIAVLAALDVPSTLVTAVAAGPAAQHTDAEIVLDFADETSVVQTRFATTTLALLRASLGEDLAPAIADARTLLAEEPAPELVAAEQVTFLGTGWTKGLADEAALKMRESSQSWTESYFAMEYRHGPIAIAQPGRVTVQLGLAPEGLAAQTERAGSTFVTSDRDPLAQLVAIHLWAVRRAEAKGLDPDRPRHLTRAVHLDS</sequence>
<dbReference type="SUPFAM" id="SSF53697">
    <property type="entry name" value="SIS domain"/>
    <property type="match status" value="1"/>
</dbReference>
<reference evidence="3 4" key="1">
    <citation type="submission" date="2024-09" db="EMBL/GenBank/DDBJ databases">
        <authorList>
            <person name="Sun Q."/>
            <person name="Mori K."/>
        </authorList>
    </citation>
    <scope>NUCLEOTIDE SEQUENCE [LARGE SCALE GENOMIC DNA]</scope>
    <source>
        <strain evidence="3 4">CICC 10874</strain>
    </source>
</reference>
<keyword evidence="3" id="KW-0378">Hydrolase</keyword>
<dbReference type="CDD" id="cd05008">
    <property type="entry name" value="SIS_GlmS_GlmD_1"/>
    <property type="match status" value="1"/>
</dbReference>
<gene>
    <name evidence="3" type="ORF">ACFFF6_00255</name>
</gene>
<protein>
    <submittedName>
        <fullName evidence="3">SIS domain-containing protein</fullName>
        <ecNumber evidence="3">3.5.-.-</ecNumber>
    </submittedName>
</protein>
<dbReference type="PANTHER" id="PTHR10937">
    <property type="entry name" value="GLUCOSAMINE--FRUCTOSE-6-PHOSPHATE AMINOTRANSFERASE, ISOMERIZING"/>
    <property type="match status" value="1"/>
</dbReference>
<organism evidence="3 4">
    <name type="scientific">Brachybacterium hainanense</name>
    <dbReference type="NCBI Taxonomy" id="1541174"/>
    <lineage>
        <taxon>Bacteria</taxon>
        <taxon>Bacillati</taxon>
        <taxon>Actinomycetota</taxon>
        <taxon>Actinomycetes</taxon>
        <taxon>Micrococcales</taxon>
        <taxon>Dermabacteraceae</taxon>
        <taxon>Brachybacterium</taxon>
    </lineage>
</organism>
<evidence type="ECO:0000313" key="3">
    <source>
        <dbReference type="EMBL" id="MFC0672378.1"/>
    </source>
</evidence>
<dbReference type="EMBL" id="JBHLSV010000001">
    <property type="protein sequence ID" value="MFC0672378.1"/>
    <property type="molecule type" value="Genomic_DNA"/>
</dbReference>
<dbReference type="Gene3D" id="3.40.50.10490">
    <property type="entry name" value="Glucose-6-phosphate isomerase like protein, domain 1"/>
    <property type="match status" value="2"/>
</dbReference>
<dbReference type="InterPro" id="IPR001347">
    <property type="entry name" value="SIS_dom"/>
</dbReference>
<dbReference type="Proteomes" id="UP001589793">
    <property type="component" value="Unassembled WGS sequence"/>
</dbReference>
<name>A0ABV6R5X5_9MICO</name>
<dbReference type="InterPro" id="IPR046348">
    <property type="entry name" value="SIS_dom_sf"/>
</dbReference>
<evidence type="ECO:0000256" key="1">
    <source>
        <dbReference type="ARBA" id="ARBA00022737"/>
    </source>
</evidence>
<accession>A0ABV6R5X5</accession>
<feature type="domain" description="SIS" evidence="2">
    <location>
        <begin position="32"/>
        <end position="170"/>
    </location>
</feature>